<dbReference type="OrthoDB" id="7628974at2"/>
<dbReference type="GO" id="GO:0006355">
    <property type="term" value="P:regulation of DNA-templated transcription"/>
    <property type="evidence" value="ECO:0007669"/>
    <property type="project" value="InterPro"/>
</dbReference>
<keyword evidence="3 5" id="KW-0238">DNA-binding</keyword>
<dbReference type="CDD" id="cd15831">
    <property type="entry name" value="BTAD"/>
    <property type="match status" value="1"/>
</dbReference>
<dbReference type="SUPFAM" id="SSF48452">
    <property type="entry name" value="TPR-like"/>
    <property type="match status" value="3"/>
</dbReference>
<evidence type="ECO:0000256" key="5">
    <source>
        <dbReference type="PROSITE-ProRule" id="PRU01091"/>
    </source>
</evidence>
<dbReference type="SUPFAM" id="SSF52540">
    <property type="entry name" value="P-loop containing nucleoside triphosphate hydrolases"/>
    <property type="match status" value="1"/>
</dbReference>
<keyword evidence="6" id="KW-0175">Coiled coil</keyword>
<dbReference type="Gene3D" id="1.10.10.10">
    <property type="entry name" value="Winged helix-like DNA-binding domain superfamily/Winged helix DNA-binding domain"/>
    <property type="match status" value="1"/>
</dbReference>
<dbReference type="SUPFAM" id="SSF46894">
    <property type="entry name" value="C-terminal effector domain of the bipartite response regulators"/>
    <property type="match status" value="1"/>
</dbReference>
<comment type="similarity">
    <text evidence="1">Belongs to the AfsR/DnrI/RedD regulatory family.</text>
</comment>
<dbReference type="SMART" id="SM01043">
    <property type="entry name" value="BTAD"/>
    <property type="match status" value="1"/>
</dbReference>
<dbReference type="SMART" id="SM00028">
    <property type="entry name" value="TPR"/>
    <property type="match status" value="5"/>
</dbReference>
<feature type="compositionally biased region" description="Pro residues" evidence="7">
    <location>
        <begin position="258"/>
        <end position="275"/>
    </location>
</feature>
<dbReference type="Pfam" id="PF03704">
    <property type="entry name" value="BTAD"/>
    <property type="match status" value="1"/>
</dbReference>
<dbReference type="SMART" id="SM00862">
    <property type="entry name" value="Trans_reg_C"/>
    <property type="match status" value="1"/>
</dbReference>
<dbReference type="GO" id="GO:0043531">
    <property type="term" value="F:ADP binding"/>
    <property type="evidence" value="ECO:0007669"/>
    <property type="project" value="InterPro"/>
</dbReference>
<dbReference type="InterPro" id="IPR036388">
    <property type="entry name" value="WH-like_DNA-bd_sf"/>
</dbReference>
<dbReference type="EMBL" id="RAQQ01000029">
    <property type="protein sequence ID" value="RKF23946.1"/>
    <property type="molecule type" value="Genomic_DNA"/>
</dbReference>
<feature type="domain" description="OmpR/PhoB-type" evidence="8">
    <location>
        <begin position="1"/>
        <end position="89"/>
    </location>
</feature>
<evidence type="ECO:0000256" key="4">
    <source>
        <dbReference type="ARBA" id="ARBA00023163"/>
    </source>
</evidence>
<dbReference type="RefSeq" id="WP_120331676.1">
    <property type="nucleotide sequence ID" value="NZ_RAQQ01000029.1"/>
</dbReference>
<name>A0A420ETA3_9ACTN</name>
<dbReference type="PRINTS" id="PR00364">
    <property type="entry name" value="DISEASERSIST"/>
</dbReference>
<dbReference type="InterPro" id="IPR016032">
    <property type="entry name" value="Sig_transdc_resp-reg_C-effctor"/>
</dbReference>
<gene>
    <name evidence="9" type="ORF">D7I43_28470</name>
</gene>
<dbReference type="InterPro" id="IPR001867">
    <property type="entry name" value="OmpR/PhoB-type_DNA-bd"/>
</dbReference>
<reference evidence="9 10" key="1">
    <citation type="journal article" date="2018" name="Int. J. Syst. Evol. Microbiol.">
        <title>Micromonospora globbae sp. nov., an endophytic actinomycete isolated from roots of Globba winitii C. H. Wright.</title>
        <authorList>
            <person name="Kuncharoen N."/>
            <person name="Pittayakhajonwut P."/>
            <person name="Tanasupawat S."/>
        </authorList>
    </citation>
    <scope>NUCLEOTIDE SEQUENCE [LARGE SCALE GENOMIC DNA]</scope>
    <source>
        <strain evidence="9 10">WPS1-2</strain>
    </source>
</reference>
<dbReference type="InterPro" id="IPR011990">
    <property type="entry name" value="TPR-like_helical_dom_sf"/>
</dbReference>
<keyword evidence="2" id="KW-0805">Transcription regulation</keyword>
<dbReference type="AlphaFoldDB" id="A0A420ETA3"/>
<feature type="DNA-binding region" description="OmpR/PhoB-type" evidence="5">
    <location>
        <begin position="1"/>
        <end position="89"/>
    </location>
</feature>
<dbReference type="InterPro" id="IPR019734">
    <property type="entry name" value="TPR_rpt"/>
</dbReference>
<organism evidence="9 10">
    <name type="scientific">Micromonospora globbae</name>
    <dbReference type="NCBI Taxonomy" id="1894969"/>
    <lineage>
        <taxon>Bacteria</taxon>
        <taxon>Bacillati</taxon>
        <taxon>Actinomycetota</taxon>
        <taxon>Actinomycetes</taxon>
        <taxon>Micromonosporales</taxon>
        <taxon>Micromonosporaceae</taxon>
        <taxon>Micromonospora</taxon>
    </lineage>
</organism>
<dbReference type="GO" id="GO:0000160">
    <property type="term" value="P:phosphorelay signal transduction system"/>
    <property type="evidence" value="ECO:0007669"/>
    <property type="project" value="InterPro"/>
</dbReference>
<evidence type="ECO:0000259" key="8">
    <source>
        <dbReference type="PROSITE" id="PS51755"/>
    </source>
</evidence>
<dbReference type="InterPro" id="IPR051677">
    <property type="entry name" value="AfsR-DnrI-RedD_regulator"/>
</dbReference>
<dbReference type="PROSITE" id="PS51755">
    <property type="entry name" value="OMPR_PHOB"/>
    <property type="match status" value="1"/>
</dbReference>
<dbReference type="Proteomes" id="UP000285744">
    <property type="component" value="Unassembled WGS sequence"/>
</dbReference>
<dbReference type="Pfam" id="PF13424">
    <property type="entry name" value="TPR_12"/>
    <property type="match status" value="1"/>
</dbReference>
<protein>
    <recommendedName>
        <fullName evidence="8">OmpR/PhoB-type domain-containing protein</fullName>
    </recommendedName>
</protein>
<dbReference type="InterPro" id="IPR002182">
    <property type="entry name" value="NB-ARC"/>
</dbReference>
<evidence type="ECO:0000256" key="6">
    <source>
        <dbReference type="SAM" id="Coils"/>
    </source>
</evidence>
<comment type="caution">
    <text evidence="9">The sequence shown here is derived from an EMBL/GenBank/DDBJ whole genome shotgun (WGS) entry which is preliminary data.</text>
</comment>
<evidence type="ECO:0000256" key="1">
    <source>
        <dbReference type="ARBA" id="ARBA00005820"/>
    </source>
</evidence>
<evidence type="ECO:0000256" key="3">
    <source>
        <dbReference type="ARBA" id="ARBA00023125"/>
    </source>
</evidence>
<dbReference type="PANTHER" id="PTHR35807:SF1">
    <property type="entry name" value="TRANSCRIPTIONAL REGULATOR REDD"/>
    <property type="match status" value="1"/>
</dbReference>
<feature type="coiled-coil region" evidence="6">
    <location>
        <begin position="813"/>
        <end position="840"/>
    </location>
</feature>
<dbReference type="Gene3D" id="1.25.40.10">
    <property type="entry name" value="Tetratricopeptide repeat domain"/>
    <property type="match status" value="3"/>
</dbReference>
<evidence type="ECO:0000256" key="2">
    <source>
        <dbReference type="ARBA" id="ARBA00023015"/>
    </source>
</evidence>
<evidence type="ECO:0000313" key="10">
    <source>
        <dbReference type="Proteomes" id="UP000285744"/>
    </source>
</evidence>
<evidence type="ECO:0000256" key="7">
    <source>
        <dbReference type="SAM" id="MobiDB-lite"/>
    </source>
</evidence>
<keyword evidence="4" id="KW-0804">Transcription</keyword>
<sequence length="1080" mass="114865">MEFRILGPVEVWNDRTRLPLSGTKPRTVLAALAVAANRPVPAARLIDLTWGTHPAPTARRVLHQYLSLLRRSLPAGVIVRRPAGYVLQVPGETVDAVRFGSLTSAGRAALDAGDAAVAAALLDEALGLWRGPALADVTEELAAAEGPALEELRAAARAARIEADLALGRHVHLLPELNRLAAERPLDERLQAQLMLALHRADRRADALDVFTRGRRLLRTELGIEPGVTLQRLHQRILAGDPALAAPPAPVTAAAPPAAAPEPVTAPPVPPGPAPRPRQLPAVGQHFVGRERELARIARLLTGPASGPAIAVISGMAGAGKTTLAVRAARAAADAFPDGQLYVHLHGYGADPELTARDALGHLLAGVGVPARQVPPDVEQAAALFRSLTADLRLLVLLDDARTAEQVRPLLPGGPHTRVLVTSRERLLGLVVREGAERVEIDALDETDAVELIGRIAGPERVAAEPDAARALARRCGLLPLALRIAAVDLPAAARPVAARADQLAGESRLPLLHTSDDSASGVTAVFHHSYSRLAPPVQRVFRFLGLLPVSEFDRSLAVALTGRPAGEVEPLLLRLVDAHLLTVGPGGRLVLHDLLHEYAANLTAERDPACEREAAVRRVHRWYLDRVWAASRLLAPQLLRVDTDDPPPVFAGPAEAVEWLDGEYDHLRSLALTAADRGAPDLAWRLALGLRVKFLATRDIAGWLAVTRAGLRAAEAEGQVRAVAALRLSLAIAHVLQGHPGEAIAHAARSRRLSRRIGWAEGDLSARSLIAVQLSRTGRTRAAERQLAQTLAAYGGRDTAQVAVAFNNLGVIRLLTGRLEAAEADLEAALRRHERAGARRGAASARINLGVLSLYRGRLEQAHGQLSQAAARYEELGDVEGRAAAAGHLALVRLYQGDLTGAVRTAVAGLAALRTVTDPFAQALVLHSLGTVRLELGHRRLAVLHFRRARHLSERAEAAQGRALALLGLGRAYLAAGDAERARGSAAEAATLARACGYRPYEGMAVTVLAEVALRLGDRAAAARLARGAADLLDRLGCRLEQARALVVLGAATGEDTWTPLIEALLREAHPRFRHRVAG</sequence>
<dbReference type="InterPro" id="IPR005158">
    <property type="entry name" value="BTAD"/>
</dbReference>
<dbReference type="PANTHER" id="PTHR35807">
    <property type="entry name" value="TRANSCRIPTIONAL REGULATOR REDD-RELATED"/>
    <property type="match status" value="1"/>
</dbReference>
<proteinExistence type="inferred from homology"/>
<evidence type="ECO:0000313" key="9">
    <source>
        <dbReference type="EMBL" id="RKF23946.1"/>
    </source>
</evidence>
<accession>A0A420ETA3</accession>
<feature type="region of interest" description="Disordered" evidence="7">
    <location>
        <begin position="248"/>
        <end position="275"/>
    </location>
</feature>
<dbReference type="GO" id="GO:0003677">
    <property type="term" value="F:DNA binding"/>
    <property type="evidence" value="ECO:0007669"/>
    <property type="project" value="UniProtKB-UniRule"/>
</dbReference>
<dbReference type="Pfam" id="PF00931">
    <property type="entry name" value="NB-ARC"/>
    <property type="match status" value="1"/>
</dbReference>
<dbReference type="Gene3D" id="3.40.50.300">
    <property type="entry name" value="P-loop containing nucleotide triphosphate hydrolases"/>
    <property type="match status" value="1"/>
</dbReference>
<dbReference type="InterPro" id="IPR027417">
    <property type="entry name" value="P-loop_NTPase"/>
</dbReference>